<evidence type="ECO:0000256" key="2">
    <source>
        <dbReference type="ARBA" id="ARBA00022475"/>
    </source>
</evidence>
<dbReference type="EMBL" id="LWAE01000001">
    <property type="protein sequence ID" value="KZL93260.1"/>
    <property type="molecule type" value="Genomic_DNA"/>
</dbReference>
<comment type="caution">
    <text evidence="7">The sequence shown here is derived from an EMBL/GenBank/DDBJ whole genome shotgun (WGS) entry which is preliminary data.</text>
</comment>
<dbReference type="InterPro" id="IPR043428">
    <property type="entry name" value="LivM-like"/>
</dbReference>
<feature type="transmembrane region" description="Helical" evidence="6">
    <location>
        <begin position="63"/>
        <end position="82"/>
    </location>
</feature>
<evidence type="ECO:0000256" key="5">
    <source>
        <dbReference type="ARBA" id="ARBA00023136"/>
    </source>
</evidence>
<reference evidence="7 8" key="1">
    <citation type="submission" date="2016-04" db="EMBL/GenBank/DDBJ databases">
        <title>Genome sequence of Clostridium magnum DSM 2767.</title>
        <authorList>
            <person name="Poehlein A."/>
            <person name="Uhlig R."/>
            <person name="Fischer R."/>
            <person name="Bahl H."/>
            <person name="Daniel R."/>
        </authorList>
    </citation>
    <scope>NUCLEOTIDE SEQUENCE [LARGE SCALE GENOMIC DNA]</scope>
    <source>
        <strain evidence="7 8">DSM 2767</strain>
    </source>
</reference>
<keyword evidence="2" id="KW-1003">Cell membrane</keyword>
<feature type="transmembrane region" description="Helical" evidence="6">
    <location>
        <begin position="34"/>
        <end position="56"/>
    </location>
</feature>
<protein>
    <submittedName>
        <fullName evidence="7">High-affinity branched-chain amino acid transport system permease protein LivH</fullName>
    </submittedName>
</protein>
<feature type="transmembrane region" description="Helical" evidence="6">
    <location>
        <begin position="202"/>
        <end position="222"/>
    </location>
</feature>
<feature type="transmembrane region" description="Helical" evidence="6">
    <location>
        <begin position="115"/>
        <end position="134"/>
    </location>
</feature>
<accession>A0A162TZL8</accession>
<dbReference type="PANTHER" id="PTHR30482:SF10">
    <property type="entry name" value="HIGH-AFFINITY BRANCHED-CHAIN AMINO ACID TRANSPORT PROTEIN BRAE"/>
    <property type="match status" value="1"/>
</dbReference>
<keyword evidence="8" id="KW-1185">Reference proteome</keyword>
<sequence length="326" mass="35000">MNKNFKSAIVILIPILLAFTVLQSLISLEILNNYYTQILIVICINIILAAGLNMIIGFTGQLALGHAGFMSVGGYAAAILTLKLHLPFPIVLLAGGLVAALFGLIIGIPTLRLKGDYLAISTLGFGEIIRVLVINIDALGGARGLAGIPKETNFAIVFFITVAIILIIRNLMTSSHGRAMLSVREDEIAAEAMGINTTKYKIMAFVMAAFFAGIAGGLYAHYFMFLDPKSFDFLKSTEILTFVVLGGMGSISGSALAATVLTILPEALRPIAEYRMVIYSASLILLMIFRPQGLLGTKELSSLKIFNFKNNNLMKFKKGGSEDVAA</sequence>
<dbReference type="GO" id="GO:0015658">
    <property type="term" value="F:branched-chain amino acid transmembrane transporter activity"/>
    <property type="evidence" value="ECO:0007669"/>
    <property type="project" value="InterPro"/>
</dbReference>
<dbReference type="RefSeq" id="WP_066616863.1">
    <property type="nucleotide sequence ID" value="NZ_FQXL01000017.1"/>
</dbReference>
<feature type="transmembrane region" description="Helical" evidence="6">
    <location>
        <begin position="276"/>
        <end position="293"/>
    </location>
</feature>
<dbReference type="CDD" id="cd06581">
    <property type="entry name" value="TM_PBP1_LivM_like"/>
    <property type="match status" value="1"/>
</dbReference>
<evidence type="ECO:0000256" key="1">
    <source>
        <dbReference type="ARBA" id="ARBA00004651"/>
    </source>
</evidence>
<name>A0A162TZL8_9CLOT</name>
<dbReference type="Proteomes" id="UP000076603">
    <property type="component" value="Unassembled WGS sequence"/>
</dbReference>
<keyword evidence="4 6" id="KW-1133">Transmembrane helix</keyword>
<feature type="transmembrane region" description="Helical" evidence="6">
    <location>
        <begin position="88"/>
        <end position="108"/>
    </location>
</feature>
<feature type="transmembrane region" description="Helical" evidence="6">
    <location>
        <begin position="154"/>
        <end position="172"/>
    </location>
</feature>
<evidence type="ECO:0000313" key="7">
    <source>
        <dbReference type="EMBL" id="KZL93260.1"/>
    </source>
</evidence>
<evidence type="ECO:0000313" key="8">
    <source>
        <dbReference type="Proteomes" id="UP000076603"/>
    </source>
</evidence>
<dbReference type="InterPro" id="IPR001851">
    <property type="entry name" value="ABC_transp_permease"/>
</dbReference>
<proteinExistence type="predicted"/>
<dbReference type="GO" id="GO:0005886">
    <property type="term" value="C:plasma membrane"/>
    <property type="evidence" value="ECO:0007669"/>
    <property type="project" value="UniProtKB-SubCell"/>
</dbReference>
<dbReference type="OrthoDB" id="9789927at2"/>
<comment type="subcellular location">
    <subcellularLocation>
        <location evidence="1">Cell membrane</location>
        <topology evidence="1">Multi-pass membrane protein</topology>
    </subcellularLocation>
</comment>
<keyword evidence="5 6" id="KW-0472">Membrane</keyword>
<evidence type="ECO:0000256" key="4">
    <source>
        <dbReference type="ARBA" id="ARBA00022989"/>
    </source>
</evidence>
<feature type="transmembrane region" description="Helical" evidence="6">
    <location>
        <begin position="242"/>
        <end position="264"/>
    </location>
</feature>
<evidence type="ECO:0000256" key="3">
    <source>
        <dbReference type="ARBA" id="ARBA00022692"/>
    </source>
</evidence>
<dbReference type="PANTHER" id="PTHR30482">
    <property type="entry name" value="HIGH-AFFINITY BRANCHED-CHAIN AMINO ACID TRANSPORT SYSTEM PERMEASE"/>
    <property type="match status" value="1"/>
</dbReference>
<gene>
    <name evidence="7" type="primary">livH_1</name>
    <name evidence="7" type="ORF">CLMAG_02830</name>
</gene>
<evidence type="ECO:0000256" key="6">
    <source>
        <dbReference type="SAM" id="Phobius"/>
    </source>
</evidence>
<dbReference type="STRING" id="1121326.CLMAG_02830"/>
<dbReference type="PATRIC" id="fig|1121326.3.peg.259"/>
<dbReference type="Pfam" id="PF02653">
    <property type="entry name" value="BPD_transp_2"/>
    <property type="match status" value="1"/>
</dbReference>
<organism evidence="7 8">
    <name type="scientific">Clostridium magnum DSM 2767</name>
    <dbReference type="NCBI Taxonomy" id="1121326"/>
    <lineage>
        <taxon>Bacteria</taxon>
        <taxon>Bacillati</taxon>
        <taxon>Bacillota</taxon>
        <taxon>Clostridia</taxon>
        <taxon>Eubacteriales</taxon>
        <taxon>Clostridiaceae</taxon>
        <taxon>Clostridium</taxon>
    </lineage>
</organism>
<keyword evidence="3 6" id="KW-0812">Transmembrane</keyword>
<dbReference type="AlphaFoldDB" id="A0A162TZL8"/>